<keyword evidence="4" id="KW-1185">Reference proteome</keyword>
<gene>
    <name evidence="3" type="ORF">HPB48_003020</name>
</gene>
<dbReference type="EMBL" id="JABSTR010000001">
    <property type="protein sequence ID" value="KAH9361158.1"/>
    <property type="molecule type" value="Genomic_DNA"/>
</dbReference>
<accession>A0A9J6F752</accession>
<protein>
    <submittedName>
        <fullName evidence="3">Uncharacterized protein</fullName>
    </submittedName>
</protein>
<sequence length="341" mass="38196">MASSEKSNRGQETPTARKRADEPTDKRKPPVRFSGQQDIQLLHEVVSLNPFKDAPPTTVWASISRNLEDVLVISPRRCRERTLLMLDQYIKGDLTSLKRFCTEDEFVIKEELLQQVVEQYMSGPGGYSTRLGFGMVPALNAANAQEEEEVEEEEEKEDGDDAFGLYKGHAVLEEDVTPEQSDSGESSSEAEGNDSEQPGSPKRPRLTRDYMYIEEVKSAVASAADKESAPSASPDADCVAGGRHASKPTVGASEFPLQVVTYLLSLEAKEAEAREHDVTIRREELQLEKARLRLGEEKLALEKARFDMERQEREVRLHAAMQERTVFMEVLMNVFSNGPVF</sequence>
<feature type="coiled-coil region" evidence="1">
    <location>
        <begin position="266"/>
        <end position="314"/>
    </location>
</feature>
<feature type="region of interest" description="Disordered" evidence="2">
    <location>
        <begin position="222"/>
        <end position="244"/>
    </location>
</feature>
<dbReference type="AlphaFoldDB" id="A0A9J6F752"/>
<keyword evidence="1" id="KW-0175">Coiled coil</keyword>
<organism evidence="3 4">
    <name type="scientific">Haemaphysalis longicornis</name>
    <name type="common">Bush tick</name>
    <dbReference type="NCBI Taxonomy" id="44386"/>
    <lineage>
        <taxon>Eukaryota</taxon>
        <taxon>Metazoa</taxon>
        <taxon>Ecdysozoa</taxon>
        <taxon>Arthropoda</taxon>
        <taxon>Chelicerata</taxon>
        <taxon>Arachnida</taxon>
        <taxon>Acari</taxon>
        <taxon>Parasitiformes</taxon>
        <taxon>Ixodida</taxon>
        <taxon>Ixodoidea</taxon>
        <taxon>Ixodidae</taxon>
        <taxon>Haemaphysalinae</taxon>
        <taxon>Haemaphysalis</taxon>
    </lineage>
</organism>
<proteinExistence type="predicted"/>
<evidence type="ECO:0000313" key="4">
    <source>
        <dbReference type="Proteomes" id="UP000821853"/>
    </source>
</evidence>
<feature type="compositionally biased region" description="Basic and acidic residues" evidence="2">
    <location>
        <begin position="18"/>
        <end position="28"/>
    </location>
</feature>
<feature type="region of interest" description="Disordered" evidence="2">
    <location>
        <begin position="174"/>
        <end position="206"/>
    </location>
</feature>
<reference evidence="3 4" key="1">
    <citation type="journal article" date="2020" name="Cell">
        <title>Large-Scale Comparative Analyses of Tick Genomes Elucidate Their Genetic Diversity and Vector Capacities.</title>
        <authorList>
            <consortium name="Tick Genome and Microbiome Consortium (TIGMIC)"/>
            <person name="Jia N."/>
            <person name="Wang J."/>
            <person name="Shi W."/>
            <person name="Du L."/>
            <person name="Sun Y."/>
            <person name="Zhan W."/>
            <person name="Jiang J.F."/>
            <person name="Wang Q."/>
            <person name="Zhang B."/>
            <person name="Ji P."/>
            <person name="Bell-Sakyi L."/>
            <person name="Cui X.M."/>
            <person name="Yuan T.T."/>
            <person name="Jiang B.G."/>
            <person name="Yang W.F."/>
            <person name="Lam T.T."/>
            <person name="Chang Q.C."/>
            <person name="Ding S.J."/>
            <person name="Wang X.J."/>
            <person name="Zhu J.G."/>
            <person name="Ruan X.D."/>
            <person name="Zhao L."/>
            <person name="Wei J.T."/>
            <person name="Ye R.Z."/>
            <person name="Que T.C."/>
            <person name="Du C.H."/>
            <person name="Zhou Y.H."/>
            <person name="Cheng J.X."/>
            <person name="Dai P.F."/>
            <person name="Guo W.B."/>
            <person name="Han X.H."/>
            <person name="Huang E.J."/>
            <person name="Li L.F."/>
            <person name="Wei W."/>
            <person name="Gao Y.C."/>
            <person name="Liu J.Z."/>
            <person name="Shao H.Z."/>
            <person name="Wang X."/>
            <person name="Wang C.C."/>
            <person name="Yang T.C."/>
            <person name="Huo Q.B."/>
            <person name="Li W."/>
            <person name="Chen H.Y."/>
            <person name="Chen S.E."/>
            <person name="Zhou L.G."/>
            <person name="Ni X.B."/>
            <person name="Tian J.H."/>
            <person name="Sheng Y."/>
            <person name="Liu T."/>
            <person name="Pan Y.S."/>
            <person name="Xia L.Y."/>
            <person name="Li J."/>
            <person name="Zhao F."/>
            <person name="Cao W.C."/>
        </authorList>
    </citation>
    <scope>NUCLEOTIDE SEQUENCE [LARGE SCALE GENOMIC DNA]</scope>
    <source>
        <strain evidence="3">HaeL-2018</strain>
    </source>
</reference>
<dbReference type="VEuPathDB" id="VectorBase:HLOH_046101"/>
<evidence type="ECO:0000313" key="3">
    <source>
        <dbReference type="EMBL" id="KAH9361158.1"/>
    </source>
</evidence>
<dbReference type="OrthoDB" id="6508955at2759"/>
<comment type="caution">
    <text evidence="3">The sequence shown here is derived from an EMBL/GenBank/DDBJ whole genome shotgun (WGS) entry which is preliminary data.</text>
</comment>
<dbReference type="Proteomes" id="UP000821853">
    <property type="component" value="Chromosome 1"/>
</dbReference>
<name>A0A9J6F752_HAELO</name>
<feature type="compositionally biased region" description="Low complexity" evidence="2">
    <location>
        <begin position="179"/>
        <end position="190"/>
    </location>
</feature>
<dbReference type="PANTHER" id="PTHR37558:SF1">
    <property type="entry name" value="HTH CENPB-TYPE DOMAIN-CONTAINING PROTEIN"/>
    <property type="match status" value="1"/>
</dbReference>
<evidence type="ECO:0000256" key="1">
    <source>
        <dbReference type="SAM" id="Coils"/>
    </source>
</evidence>
<dbReference type="PANTHER" id="PTHR37558">
    <property type="entry name" value="HTH CENPB-TYPE DOMAIN-CONTAINING PROTEIN"/>
    <property type="match status" value="1"/>
</dbReference>
<feature type="compositionally biased region" description="Polar residues" evidence="2">
    <location>
        <begin position="1"/>
        <end position="14"/>
    </location>
</feature>
<evidence type="ECO:0000256" key="2">
    <source>
        <dbReference type="SAM" id="MobiDB-lite"/>
    </source>
</evidence>
<feature type="region of interest" description="Disordered" evidence="2">
    <location>
        <begin position="1"/>
        <end position="34"/>
    </location>
</feature>